<keyword evidence="1" id="KW-0479">Metal-binding</keyword>
<dbReference type="SUPFAM" id="SSF51197">
    <property type="entry name" value="Clavaminate synthase-like"/>
    <property type="match status" value="1"/>
</dbReference>
<keyword evidence="3" id="KW-0408">Iron</keyword>
<evidence type="ECO:0000313" key="6">
    <source>
        <dbReference type="EMBL" id="GMI32871.1"/>
    </source>
</evidence>
<dbReference type="InterPro" id="IPR027443">
    <property type="entry name" value="IPNS-like_sf"/>
</dbReference>
<gene>
    <name evidence="6" type="ORF">TeGR_g3040</name>
</gene>
<keyword evidence="2" id="KW-0560">Oxidoreductase</keyword>
<evidence type="ECO:0000256" key="2">
    <source>
        <dbReference type="ARBA" id="ARBA00023002"/>
    </source>
</evidence>
<sequence>MLPLPALLAFLLLSQVLAADLEASLEVLPDGSSAPPPALSVPTIDLAPLFVGSRDPSYASTLDAMIHAARTLGFFHVTNHGVSPGLARRNLEAQKEFFALPPGEKAALGRTRENSRGWSATELTKNVRDAKELFDFGHSVCPAGAENAGAGSASPPAGCDPGFGRNQFPRGLGRRGSLLEPPTVPLMYFTAAVDLSHKLLNLLLAPLNVTLPADD</sequence>
<organism evidence="6 7">
    <name type="scientific">Tetraparma gracilis</name>
    <dbReference type="NCBI Taxonomy" id="2962635"/>
    <lineage>
        <taxon>Eukaryota</taxon>
        <taxon>Sar</taxon>
        <taxon>Stramenopiles</taxon>
        <taxon>Ochrophyta</taxon>
        <taxon>Bolidophyceae</taxon>
        <taxon>Parmales</taxon>
        <taxon>Triparmaceae</taxon>
        <taxon>Tetraparma</taxon>
    </lineage>
</organism>
<name>A0ABQ6MUP5_9STRA</name>
<reference evidence="6 7" key="1">
    <citation type="journal article" date="2023" name="Commun. Biol.">
        <title>Genome analysis of Parmales, the sister group of diatoms, reveals the evolutionary specialization of diatoms from phago-mixotrophs to photoautotrophs.</title>
        <authorList>
            <person name="Ban H."/>
            <person name="Sato S."/>
            <person name="Yoshikawa S."/>
            <person name="Yamada K."/>
            <person name="Nakamura Y."/>
            <person name="Ichinomiya M."/>
            <person name="Sato N."/>
            <person name="Blanc-Mathieu R."/>
            <person name="Endo H."/>
            <person name="Kuwata A."/>
            <person name="Ogata H."/>
        </authorList>
    </citation>
    <scope>NUCLEOTIDE SEQUENCE [LARGE SCALE GENOMIC DNA]</scope>
</reference>
<dbReference type="EMBL" id="BRYB01000561">
    <property type="protein sequence ID" value="GMI32871.1"/>
    <property type="molecule type" value="Genomic_DNA"/>
</dbReference>
<dbReference type="PANTHER" id="PTHR10209:SF885">
    <property type="entry name" value="2OG-FE(II) OXYGENASE FAMILY, PUTATIVE (AFU_ORTHOLOGUE AFUA_2G00750)-RELATED"/>
    <property type="match status" value="1"/>
</dbReference>
<comment type="caution">
    <text evidence="6">The sequence shown here is derived from an EMBL/GenBank/DDBJ whole genome shotgun (WGS) entry which is preliminary data.</text>
</comment>
<protein>
    <recommendedName>
        <fullName evidence="5">Non-haem dioxygenase N-terminal domain-containing protein</fullName>
    </recommendedName>
</protein>
<dbReference type="InterPro" id="IPR026992">
    <property type="entry name" value="DIOX_N"/>
</dbReference>
<proteinExistence type="predicted"/>
<keyword evidence="7" id="KW-1185">Reference proteome</keyword>
<dbReference type="Proteomes" id="UP001165060">
    <property type="component" value="Unassembled WGS sequence"/>
</dbReference>
<evidence type="ECO:0000313" key="7">
    <source>
        <dbReference type="Proteomes" id="UP001165060"/>
    </source>
</evidence>
<dbReference type="Gene3D" id="2.60.120.330">
    <property type="entry name" value="B-lactam Antibiotic, Isopenicillin N Synthase, Chain"/>
    <property type="match status" value="1"/>
</dbReference>
<dbReference type="Pfam" id="PF14226">
    <property type="entry name" value="DIOX_N"/>
    <property type="match status" value="1"/>
</dbReference>
<feature type="non-terminal residue" evidence="6">
    <location>
        <position position="215"/>
    </location>
</feature>
<evidence type="ECO:0000259" key="5">
    <source>
        <dbReference type="Pfam" id="PF14226"/>
    </source>
</evidence>
<feature type="signal peptide" evidence="4">
    <location>
        <begin position="1"/>
        <end position="18"/>
    </location>
</feature>
<feature type="chain" id="PRO_5046578329" description="Non-haem dioxygenase N-terminal domain-containing protein" evidence="4">
    <location>
        <begin position="19"/>
        <end position="215"/>
    </location>
</feature>
<feature type="domain" description="Non-haem dioxygenase N-terminal" evidence="5">
    <location>
        <begin position="41"/>
        <end position="139"/>
    </location>
</feature>
<evidence type="ECO:0000256" key="4">
    <source>
        <dbReference type="SAM" id="SignalP"/>
    </source>
</evidence>
<evidence type="ECO:0000256" key="3">
    <source>
        <dbReference type="ARBA" id="ARBA00023004"/>
    </source>
</evidence>
<dbReference type="PANTHER" id="PTHR10209">
    <property type="entry name" value="OXIDOREDUCTASE, 2OG-FE II OXYGENASE FAMILY PROTEIN"/>
    <property type="match status" value="1"/>
</dbReference>
<accession>A0ABQ6MUP5</accession>
<evidence type="ECO:0000256" key="1">
    <source>
        <dbReference type="ARBA" id="ARBA00022723"/>
    </source>
</evidence>
<keyword evidence="4" id="KW-0732">Signal</keyword>